<dbReference type="STRING" id="644358.A0A0C4E3L8"/>
<feature type="compositionally biased region" description="Basic residues" evidence="1">
    <location>
        <begin position="221"/>
        <end position="230"/>
    </location>
</feature>
<dbReference type="eggNOG" id="ENOG502SETB">
    <property type="taxonomic scope" value="Eukaryota"/>
</dbReference>
<reference evidence="5" key="2">
    <citation type="submission" date="2010-05" db="EMBL/GenBank/DDBJ databases">
        <title>The genome sequence of Magnaporthe poae strain ATCC 64411.</title>
        <authorList>
            <person name="Ma L.-J."/>
            <person name="Dead R."/>
            <person name="Young S."/>
            <person name="Zeng Q."/>
            <person name="Koehrsen M."/>
            <person name="Alvarado L."/>
            <person name="Berlin A."/>
            <person name="Chapman S.B."/>
            <person name="Chen Z."/>
            <person name="Freedman E."/>
            <person name="Gellesch M."/>
            <person name="Goldberg J."/>
            <person name="Griggs A."/>
            <person name="Gujja S."/>
            <person name="Heilman E.R."/>
            <person name="Heiman D."/>
            <person name="Hepburn T."/>
            <person name="Howarth C."/>
            <person name="Jen D."/>
            <person name="Larson L."/>
            <person name="Mehta T."/>
            <person name="Neiman D."/>
            <person name="Pearson M."/>
            <person name="Roberts A."/>
            <person name="Saif S."/>
            <person name="Shea T."/>
            <person name="Shenoy N."/>
            <person name="Sisk P."/>
            <person name="Stolte C."/>
            <person name="Sykes S."/>
            <person name="Walk T."/>
            <person name="White J."/>
            <person name="Yandava C."/>
            <person name="Haas B."/>
            <person name="Nusbaum C."/>
            <person name="Birren B."/>
        </authorList>
    </citation>
    <scope>NUCLEOTIDE SEQUENCE [LARGE SCALE GENOMIC DNA]</scope>
    <source>
        <strain evidence="5">ATCC 64411 / 73-15</strain>
    </source>
</reference>
<feature type="region of interest" description="Disordered" evidence="1">
    <location>
        <begin position="1"/>
        <end position="38"/>
    </location>
</feature>
<reference evidence="4" key="4">
    <citation type="journal article" date="2015" name="G3 (Bethesda)">
        <title>Genome sequences of three phytopathogenic species of the Magnaporthaceae family of fungi.</title>
        <authorList>
            <person name="Okagaki L.H."/>
            <person name="Nunes C.C."/>
            <person name="Sailsbery J."/>
            <person name="Clay B."/>
            <person name="Brown D."/>
            <person name="John T."/>
            <person name="Oh Y."/>
            <person name="Young N."/>
            <person name="Fitzgerald M."/>
            <person name="Haas B.J."/>
            <person name="Zeng Q."/>
            <person name="Young S."/>
            <person name="Adiconis X."/>
            <person name="Fan L."/>
            <person name="Levin J.Z."/>
            <person name="Mitchell T.K."/>
            <person name="Okubara P.A."/>
            <person name="Farman M.L."/>
            <person name="Kohn L.M."/>
            <person name="Birren B."/>
            <person name="Ma L.-J."/>
            <person name="Dean R.A."/>
        </authorList>
    </citation>
    <scope>NUCLEOTIDE SEQUENCE</scope>
    <source>
        <strain evidence="4">ATCC 64411 / 73-15</strain>
    </source>
</reference>
<feature type="transmembrane region" description="Helical" evidence="2">
    <location>
        <begin position="306"/>
        <end position="328"/>
    </location>
</feature>
<dbReference type="OrthoDB" id="5383338at2759"/>
<evidence type="ECO:0000313" key="4">
    <source>
        <dbReference type="EnsemblFungi" id="MAPG_07024T0"/>
    </source>
</evidence>
<evidence type="ECO:0000313" key="5">
    <source>
        <dbReference type="Proteomes" id="UP000011715"/>
    </source>
</evidence>
<reference evidence="3" key="1">
    <citation type="submission" date="2010-05" db="EMBL/GenBank/DDBJ databases">
        <title>The Genome Sequence of Magnaporthe poae strain ATCC 64411.</title>
        <authorList>
            <consortium name="The Broad Institute Genome Sequencing Platform"/>
            <consortium name="Broad Institute Genome Sequencing Center for Infectious Disease"/>
            <person name="Ma L.-J."/>
            <person name="Dead R."/>
            <person name="Young S."/>
            <person name="Zeng Q."/>
            <person name="Koehrsen M."/>
            <person name="Alvarado L."/>
            <person name="Berlin A."/>
            <person name="Chapman S.B."/>
            <person name="Chen Z."/>
            <person name="Freedman E."/>
            <person name="Gellesch M."/>
            <person name="Goldberg J."/>
            <person name="Griggs A."/>
            <person name="Gujja S."/>
            <person name="Heilman E.R."/>
            <person name="Heiman D."/>
            <person name="Hepburn T."/>
            <person name="Howarth C."/>
            <person name="Jen D."/>
            <person name="Larson L."/>
            <person name="Mehta T."/>
            <person name="Neiman D."/>
            <person name="Pearson M."/>
            <person name="Roberts A."/>
            <person name="Saif S."/>
            <person name="Shea T."/>
            <person name="Shenoy N."/>
            <person name="Sisk P."/>
            <person name="Stolte C."/>
            <person name="Sykes S."/>
            <person name="Walk T."/>
            <person name="White J."/>
            <person name="Yandava C."/>
            <person name="Haas B."/>
            <person name="Nusbaum C."/>
            <person name="Birren B."/>
        </authorList>
    </citation>
    <scope>NUCLEOTIDE SEQUENCE</scope>
    <source>
        <strain evidence="3">ATCC 64411</strain>
    </source>
</reference>
<sequence length="333" mass="35721">MASPPGLLGENGGSGGSGGSPVHTQQPASVVGTGRRDGKHWHEALSTTLEEQARRHAPHDGLVALLYPTAAARVALERPDDVATIATAERECARLVWDDDTGNHYLVHPALAMPFCVTVDRNAAWSRTEYTLEHLESPRHVARLTRESSGTGNGWLEIDTAIAGKIESAYLVEVAVAALMLVAHGDTQFVRNEVLHPAPAMMIFSPPPGSESAGGGGGKNKDKKNKKKKSGFFGSSGDGRDSRSSGGSKKSAKKGRQPRTRMDEFELDIESQTSDLKRLDVGDKDKKLPALVRGVLGLLRITFKCFIWVLTACFKALTGCISISARCLTSKKL</sequence>
<evidence type="ECO:0000256" key="1">
    <source>
        <dbReference type="SAM" id="MobiDB-lite"/>
    </source>
</evidence>
<feature type="compositionally biased region" description="Gly residues" evidence="1">
    <location>
        <begin position="9"/>
        <end position="19"/>
    </location>
</feature>
<evidence type="ECO:0000256" key="2">
    <source>
        <dbReference type="SAM" id="Phobius"/>
    </source>
</evidence>
<dbReference type="EMBL" id="GL876971">
    <property type="protein sequence ID" value="KLU88037.1"/>
    <property type="molecule type" value="Genomic_DNA"/>
</dbReference>
<reference evidence="4" key="5">
    <citation type="submission" date="2015-06" db="UniProtKB">
        <authorList>
            <consortium name="EnsemblFungi"/>
        </authorList>
    </citation>
    <scope>IDENTIFICATION</scope>
    <source>
        <strain evidence="4">ATCC 64411</strain>
    </source>
</reference>
<name>A0A0C4E3L8_MAGP6</name>
<evidence type="ECO:0000313" key="3">
    <source>
        <dbReference type="EMBL" id="KLU88037.1"/>
    </source>
</evidence>
<dbReference type="VEuPathDB" id="FungiDB:MAPG_07024"/>
<keyword evidence="5" id="KW-1185">Reference proteome</keyword>
<keyword evidence="2" id="KW-0812">Transmembrane</keyword>
<dbReference type="AlphaFoldDB" id="A0A0C4E3L8"/>
<keyword evidence="2" id="KW-1133">Transmembrane helix</keyword>
<accession>A0A0C4E3L8</accession>
<gene>
    <name evidence="3" type="ORF">MAPG_07024</name>
</gene>
<feature type="compositionally biased region" description="Basic residues" evidence="1">
    <location>
        <begin position="250"/>
        <end position="259"/>
    </location>
</feature>
<organism evidence="4 5">
    <name type="scientific">Magnaporthiopsis poae (strain ATCC 64411 / 73-15)</name>
    <name type="common">Kentucky bluegrass fungus</name>
    <name type="synonym">Magnaporthe poae</name>
    <dbReference type="NCBI Taxonomy" id="644358"/>
    <lineage>
        <taxon>Eukaryota</taxon>
        <taxon>Fungi</taxon>
        <taxon>Dikarya</taxon>
        <taxon>Ascomycota</taxon>
        <taxon>Pezizomycotina</taxon>
        <taxon>Sordariomycetes</taxon>
        <taxon>Sordariomycetidae</taxon>
        <taxon>Magnaporthales</taxon>
        <taxon>Magnaporthaceae</taxon>
        <taxon>Magnaporthiopsis</taxon>
    </lineage>
</organism>
<dbReference type="Proteomes" id="UP000011715">
    <property type="component" value="Unassembled WGS sequence"/>
</dbReference>
<dbReference type="EMBL" id="ADBL01001690">
    <property type="status" value="NOT_ANNOTATED_CDS"/>
    <property type="molecule type" value="Genomic_DNA"/>
</dbReference>
<dbReference type="EnsemblFungi" id="MAPG_07024T0">
    <property type="protein sequence ID" value="MAPG_07024T0"/>
    <property type="gene ID" value="MAPG_07024"/>
</dbReference>
<proteinExistence type="predicted"/>
<protein>
    <submittedName>
        <fullName evidence="3 4">Uncharacterized protein</fullName>
    </submittedName>
</protein>
<feature type="region of interest" description="Disordered" evidence="1">
    <location>
        <begin position="201"/>
        <end position="267"/>
    </location>
</feature>
<reference evidence="3" key="3">
    <citation type="submission" date="2011-03" db="EMBL/GenBank/DDBJ databases">
        <title>Annotation of Magnaporthe poae ATCC 64411.</title>
        <authorList>
            <person name="Ma L.-J."/>
            <person name="Dead R."/>
            <person name="Young S.K."/>
            <person name="Zeng Q."/>
            <person name="Gargeya S."/>
            <person name="Fitzgerald M."/>
            <person name="Haas B."/>
            <person name="Abouelleil A."/>
            <person name="Alvarado L."/>
            <person name="Arachchi H.M."/>
            <person name="Berlin A."/>
            <person name="Brown A."/>
            <person name="Chapman S.B."/>
            <person name="Chen Z."/>
            <person name="Dunbar C."/>
            <person name="Freedman E."/>
            <person name="Gearin G."/>
            <person name="Gellesch M."/>
            <person name="Goldberg J."/>
            <person name="Griggs A."/>
            <person name="Gujja S."/>
            <person name="Heiman D."/>
            <person name="Howarth C."/>
            <person name="Larson L."/>
            <person name="Lui A."/>
            <person name="MacDonald P.J.P."/>
            <person name="Mehta T."/>
            <person name="Montmayeur A."/>
            <person name="Murphy C."/>
            <person name="Neiman D."/>
            <person name="Pearson M."/>
            <person name="Priest M."/>
            <person name="Roberts A."/>
            <person name="Saif S."/>
            <person name="Shea T."/>
            <person name="Shenoy N."/>
            <person name="Sisk P."/>
            <person name="Stolte C."/>
            <person name="Sykes S."/>
            <person name="Yandava C."/>
            <person name="Wortman J."/>
            <person name="Nusbaum C."/>
            <person name="Birren B."/>
        </authorList>
    </citation>
    <scope>NUCLEOTIDE SEQUENCE</scope>
    <source>
        <strain evidence="3">ATCC 64411</strain>
    </source>
</reference>
<keyword evidence="2" id="KW-0472">Membrane</keyword>